<dbReference type="PROSITE" id="PS51257">
    <property type="entry name" value="PROKAR_LIPOPROTEIN"/>
    <property type="match status" value="1"/>
</dbReference>
<name>A0ABX8SDS2_9ACTN</name>
<evidence type="ECO:0000313" key="5">
    <source>
        <dbReference type="EMBL" id="QXQ15109.1"/>
    </source>
</evidence>
<evidence type="ECO:0000256" key="3">
    <source>
        <dbReference type="SAM" id="SignalP"/>
    </source>
</evidence>
<protein>
    <recommendedName>
        <fullName evidence="4">Low molecular weight antigen MTB12-like C-terminal domain-containing protein</fullName>
    </recommendedName>
</protein>
<organism evidence="5 6">
    <name type="scientific">Skermania pinensis</name>
    <dbReference type="NCBI Taxonomy" id="39122"/>
    <lineage>
        <taxon>Bacteria</taxon>
        <taxon>Bacillati</taxon>
        <taxon>Actinomycetota</taxon>
        <taxon>Actinomycetes</taxon>
        <taxon>Mycobacteriales</taxon>
        <taxon>Gordoniaceae</taxon>
        <taxon>Skermania</taxon>
    </lineage>
</organism>
<evidence type="ECO:0000313" key="6">
    <source>
        <dbReference type="Proteomes" id="UP000887023"/>
    </source>
</evidence>
<dbReference type="Proteomes" id="UP000887023">
    <property type="component" value="Chromosome"/>
</dbReference>
<evidence type="ECO:0000256" key="2">
    <source>
        <dbReference type="ARBA" id="ARBA00093774"/>
    </source>
</evidence>
<dbReference type="EMBL" id="CP079105">
    <property type="protein sequence ID" value="QXQ15109.1"/>
    <property type="molecule type" value="Genomic_DNA"/>
</dbReference>
<sequence>MCVRWFRPAAVTMACLATVLLAGCGNTVEVSYPDSATPTGPALPPVPTASELDARFRTALDPAVPATQKVGLMQGLAADPSLLDQLAQIYRSVGAQAVITDVTPTGDRLAATVRLTLNGQVTTGTVPFVAADGQWQIASSWACAKVETLQISSPVCPASASAAPTGPGG</sequence>
<feature type="signal peptide" evidence="3">
    <location>
        <begin position="1"/>
        <end position="22"/>
    </location>
</feature>
<keyword evidence="6" id="KW-1185">Reference proteome</keyword>
<dbReference type="Pfam" id="PF26580">
    <property type="entry name" value="Mtb12_C"/>
    <property type="match status" value="1"/>
</dbReference>
<feature type="domain" description="Low molecular weight antigen MTB12-like C-terminal" evidence="4">
    <location>
        <begin position="45"/>
        <end position="150"/>
    </location>
</feature>
<evidence type="ECO:0000259" key="4">
    <source>
        <dbReference type="Pfam" id="PF26580"/>
    </source>
</evidence>
<proteinExistence type="inferred from homology"/>
<accession>A0ABX8SDS2</accession>
<reference evidence="5" key="1">
    <citation type="submission" date="2021-07" db="EMBL/GenBank/DDBJ databases">
        <title>Candidatus Kaistella beijingensis sp. nov. isolated from a municipal wastewater treatment plant is involved in sludge foaming.</title>
        <authorList>
            <person name="Song Y."/>
            <person name="Liu S.-J."/>
        </authorList>
    </citation>
    <scope>NUCLEOTIDE SEQUENCE</scope>
    <source>
        <strain evidence="5">DSM 43998</strain>
    </source>
</reference>
<dbReference type="InterPro" id="IPR058644">
    <property type="entry name" value="Mtb12-like_C"/>
</dbReference>
<gene>
    <name evidence="5" type="ORF">KV203_07115</name>
</gene>
<keyword evidence="1 3" id="KW-0732">Signal</keyword>
<feature type="chain" id="PRO_5046838378" description="Low molecular weight antigen MTB12-like C-terminal domain-containing protein" evidence="3">
    <location>
        <begin position="23"/>
        <end position="169"/>
    </location>
</feature>
<comment type="similarity">
    <text evidence="2">Belongs to the MTB12 family.</text>
</comment>
<evidence type="ECO:0000256" key="1">
    <source>
        <dbReference type="ARBA" id="ARBA00022729"/>
    </source>
</evidence>
<dbReference type="RefSeq" id="WP_157079896.1">
    <property type="nucleotide sequence ID" value="NZ_CBCRUZ010000013.1"/>
</dbReference>